<gene>
    <name evidence="1" type="ORF">BOTBODRAFT_339454</name>
</gene>
<dbReference type="EMBL" id="KL198036">
    <property type="protein sequence ID" value="KDQ14741.1"/>
    <property type="molecule type" value="Genomic_DNA"/>
</dbReference>
<dbReference type="Proteomes" id="UP000027195">
    <property type="component" value="Unassembled WGS sequence"/>
</dbReference>
<accession>A0A067MT25</accession>
<sequence>MSGTIPSSLAWPPPQLSGPGPFVRRRGSLAFCTLSPPPGLAALAPLLPPSRVKLRLSVLFKHSPSNEIHASSVPVPRHRV</sequence>
<organism evidence="1 2">
    <name type="scientific">Botryobasidium botryosum (strain FD-172 SS1)</name>
    <dbReference type="NCBI Taxonomy" id="930990"/>
    <lineage>
        <taxon>Eukaryota</taxon>
        <taxon>Fungi</taxon>
        <taxon>Dikarya</taxon>
        <taxon>Basidiomycota</taxon>
        <taxon>Agaricomycotina</taxon>
        <taxon>Agaricomycetes</taxon>
        <taxon>Cantharellales</taxon>
        <taxon>Botryobasidiaceae</taxon>
        <taxon>Botryobasidium</taxon>
    </lineage>
</organism>
<protein>
    <submittedName>
        <fullName evidence="1">Uncharacterized protein</fullName>
    </submittedName>
</protein>
<reference evidence="2" key="1">
    <citation type="journal article" date="2014" name="Proc. Natl. Acad. Sci. U.S.A.">
        <title>Extensive sampling of basidiomycete genomes demonstrates inadequacy of the white-rot/brown-rot paradigm for wood decay fungi.</title>
        <authorList>
            <person name="Riley R."/>
            <person name="Salamov A.A."/>
            <person name="Brown D.W."/>
            <person name="Nagy L.G."/>
            <person name="Floudas D."/>
            <person name="Held B.W."/>
            <person name="Levasseur A."/>
            <person name="Lombard V."/>
            <person name="Morin E."/>
            <person name="Otillar R."/>
            <person name="Lindquist E.A."/>
            <person name="Sun H."/>
            <person name="LaButti K.M."/>
            <person name="Schmutz J."/>
            <person name="Jabbour D."/>
            <person name="Luo H."/>
            <person name="Baker S.E."/>
            <person name="Pisabarro A.G."/>
            <person name="Walton J.D."/>
            <person name="Blanchette R.A."/>
            <person name="Henrissat B."/>
            <person name="Martin F."/>
            <person name="Cullen D."/>
            <person name="Hibbett D.S."/>
            <person name="Grigoriev I.V."/>
        </authorList>
    </citation>
    <scope>NUCLEOTIDE SEQUENCE [LARGE SCALE GENOMIC DNA]</scope>
    <source>
        <strain evidence="2">FD-172 SS1</strain>
    </source>
</reference>
<keyword evidence="2" id="KW-1185">Reference proteome</keyword>
<dbReference type="HOGENOM" id="CLU_2589421_0_0_1"/>
<proteinExistence type="predicted"/>
<name>A0A067MT25_BOTB1</name>
<dbReference type="InParanoid" id="A0A067MT25"/>
<evidence type="ECO:0000313" key="2">
    <source>
        <dbReference type="Proteomes" id="UP000027195"/>
    </source>
</evidence>
<evidence type="ECO:0000313" key="1">
    <source>
        <dbReference type="EMBL" id="KDQ14741.1"/>
    </source>
</evidence>
<dbReference type="AlphaFoldDB" id="A0A067MT25"/>